<protein>
    <recommendedName>
        <fullName evidence="9">Odorant receptor</fullName>
    </recommendedName>
</protein>
<proteinExistence type="evidence at transcript level"/>
<keyword evidence="7 9" id="KW-0675">Receptor</keyword>
<keyword evidence="5 9" id="KW-1133">Transmembrane helix</keyword>
<evidence type="ECO:0000313" key="10">
    <source>
        <dbReference type="EMBL" id="AOG12937.1"/>
    </source>
</evidence>
<comment type="subcellular location">
    <subcellularLocation>
        <location evidence="9">Cell membrane</location>
        <topology evidence="9">Multi-pass membrane protein</topology>
    </subcellularLocation>
    <subcellularLocation>
        <location evidence="1">Membrane</location>
        <topology evidence="1">Multi-pass membrane protein</topology>
    </subcellularLocation>
</comment>
<feature type="transmembrane region" description="Helical" evidence="9">
    <location>
        <begin position="384"/>
        <end position="403"/>
    </location>
</feature>
<evidence type="ECO:0000256" key="4">
    <source>
        <dbReference type="ARBA" id="ARBA00022725"/>
    </source>
</evidence>
<comment type="similarity">
    <text evidence="9">Belongs to the insect chemoreceptor superfamily. Heteromeric odorant receptor channel (TC 1.A.69) family.</text>
</comment>
<feature type="transmembrane region" description="Helical" evidence="9">
    <location>
        <begin position="355"/>
        <end position="378"/>
    </location>
</feature>
<dbReference type="GO" id="GO:0005549">
    <property type="term" value="F:odorant binding"/>
    <property type="evidence" value="ECO:0007669"/>
    <property type="project" value="InterPro"/>
</dbReference>
<evidence type="ECO:0000256" key="7">
    <source>
        <dbReference type="ARBA" id="ARBA00023170"/>
    </source>
</evidence>
<feature type="transmembrane region" description="Helical" evidence="9">
    <location>
        <begin position="115"/>
        <end position="134"/>
    </location>
</feature>
<dbReference type="InterPro" id="IPR004117">
    <property type="entry name" value="7tm6_olfct_rcpt"/>
</dbReference>
<evidence type="ECO:0000256" key="6">
    <source>
        <dbReference type="ARBA" id="ARBA00023136"/>
    </source>
</evidence>
<dbReference type="Pfam" id="PF02949">
    <property type="entry name" value="7tm_6"/>
    <property type="match status" value="1"/>
</dbReference>
<dbReference type="GO" id="GO:0005886">
    <property type="term" value="C:plasma membrane"/>
    <property type="evidence" value="ECO:0007669"/>
    <property type="project" value="UniProtKB-SubCell"/>
</dbReference>
<keyword evidence="4 9" id="KW-0552">Olfaction</keyword>
<feature type="transmembrane region" description="Helical" evidence="9">
    <location>
        <begin position="175"/>
        <end position="198"/>
    </location>
</feature>
<feature type="transmembrane region" description="Helical" evidence="9">
    <location>
        <begin position="81"/>
        <end position="103"/>
    </location>
</feature>
<dbReference type="GO" id="GO:0007165">
    <property type="term" value="P:signal transduction"/>
    <property type="evidence" value="ECO:0007669"/>
    <property type="project" value="UniProtKB-KW"/>
</dbReference>
<organism evidence="10">
    <name type="scientific">Eogystia hippophaecolus</name>
    <name type="common">Moth</name>
    <name type="synonym">Holcocerus hippophaecolus</name>
    <dbReference type="NCBI Taxonomy" id="1206364"/>
    <lineage>
        <taxon>Eukaryota</taxon>
        <taxon>Metazoa</taxon>
        <taxon>Ecdysozoa</taxon>
        <taxon>Arthropoda</taxon>
        <taxon>Hexapoda</taxon>
        <taxon>Insecta</taxon>
        <taxon>Pterygota</taxon>
        <taxon>Neoptera</taxon>
        <taxon>Endopterygota</taxon>
        <taxon>Lepidoptera</taxon>
        <taxon>Glossata</taxon>
        <taxon>Ditrysia</taxon>
        <taxon>Cossoidea</taxon>
        <taxon>Cossidae</taxon>
        <taxon>Cossinae</taxon>
        <taxon>Eogystia</taxon>
    </lineage>
</organism>
<evidence type="ECO:0000256" key="3">
    <source>
        <dbReference type="ARBA" id="ARBA00022692"/>
    </source>
</evidence>
<keyword evidence="2 9" id="KW-0716">Sensory transduction</keyword>
<sequence>MDHYTTSLQKARNCRFISLFEFPVKNLKFSQRKLIKAKLNMEKEKIQNYHDYADIIPFKLSAFLPWYIKPRNEYEMIFNNVYLGFVLFILINLLVTLLVNLYVDWIDFMSCLNQIADGLPLVVSIVVVVYFAYYEKEMAQLQSFMRDNFKYHSARGITNTTMLNSYKVARNFARFYTACCLFSVTMYTFIPMIVHLWTKLPPQQWVYVEVTRFPYIQIIFLRQCLVQALVGLIIGQLGVFFATNSILLCGQLDLVCCSVRNARYTALLQHGVLHAALVAAYADIRDDERHNYTYNIAEMKDSVYHYDKKMVNFIDTKTEFDIYSRDFDQQTIEAIRECARLCQAVAKYKDMFEHFISPVLALRVIHVTLYLCMLMYSASVKFDMVTVEYVAAVAFDIFIYCYYGNQIIIQADRVSTAVYQSAWHTMGPSPRKYLLHIMLSYKRPANLRAGRFLTMHLETFVSIMRTSFSYYMLLVNVNDK</sequence>
<keyword evidence="3 9" id="KW-0812">Transmembrane</keyword>
<keyword evidence="8 9" id="KW-0807">Transducer</keyword>
<dbReference type="PANTHER" id="PTHR21137">
    <property type="entry name" value="ODORANT RECEPTOR"/>
    <property type="match status" value="1"/>
</dbReference>
<dbReference type="PANTHER" id="PTHR21137:SF42">
    <property type="entry name" value="ODORANT RECEPTOR 83A"/>
    <property type="match status" value="1"/>
</dbReference>
<dbReference type="GO" id="GO:0004984">
    <property type="term" value="F:olfactory receptor activity"/>
    <property type="evidence" value="ECO:0007669"/>
    <property type="project" value="InterPro"/>
</dbReference>
<evidence type="ECO:0000256" key="5">
    <source>
        <dbReference type="ARBA" id="ARBA00022989"/>
    </source>
</evidence>
<feature type="transmembrane region" description="Helical" evidence="9">
    <location>
        <begin position="218"/>
        <end position="242"/>
    </location>
</feature>
<comment type="caution">
    <text evidence="9">Lacks conserved residue(s) required for the propagation of feature annotation.</text>
</comment>
<keyword evidence="6 9" id="KW-0472">Membrane</keyword>
<reference evidence="10" key="1">
    <citation type="journal article" date="2016" name="BMC Genomics">
        <title>Antennal transcriptome analysis and expression profiles of odorant binding proteins in Eogystia hippophaecolus (Lepidoptera: Cossidae).</title>
        <authorList>
            <person name="Hu P."/>
            <person name="Tao J."/>
            <person name="Cui M."/>
            <person name="Gao C."/>
            <person name="Lu P."/>
            <person name="Luo Y."/>
        </authorList>
    </citation>
    <scope>NUCLEOTIDE SEQUENCE</scope>
</reference>
<evidence type="ECO:0000256" key="2">
    <source>
        <dbReference type="ARBA" id="ARBA00022606"/>
    </source>
</evidence>
<name>A0A1B3P5P5_EOGHI</name>
<accession>A0A1B3P5P5</accession>
<evidence type="ECO:0000256" key="1">
    <source>
        <dbReference type="ARBA" id="ARBA00004141"/>
    </source>
</evidence>
<evidence type="ECO:0000256" key="8">
    <source>
        <dbReference type="ARBA" id="ARBA00023224"/>
    </source>
</evidence>
<evidence type="ECO:0000256" key="9">
    <source>
        <dbReference type="RuleBase" id="RU351113"/>
    </source>
</evidence>
<dbReference type="EMBL" id="KX655988">
    <property type="protein sequence ID" value="AOG12937.1"/>
    <property type="molecule type" value="mRNA"/>
</dbReference>
<dbReference type="AlphaFoldDB" id="A0A1B3P5P5"/>